<keyword evidence="2" id="KW-0813">Transport</keyword>
<feature type="transmembrane region" description="Helical" evidence="8">
    <location>
        <begin position="75"/>
        <end position="93"/>
    </location>
</feature>
<dbReference type="AlphaFoldDB" id="H5U2X4"/>
<dbReference type="Proteomes" id="UP000005845">
    <property type="component" value="Unassembled WGS sequence"/>
</dbReference>
<evidence type="ECO:0000256" key="1">
    <source>
        <dbReference type="ARBA" id="ARBA00004651"/>
    </source>
</evidence>
<evidence type="ECO:0000256" key="4">
    <source>
        <dbReference type="ARBA" id="ARBA00022692"/>
    </source>
</evidence>
<dbReference type="RefSeq" id="WP_005207122.1">
    <property type="nucleotide sequence ID" value="NZ_BAFC01000085.1"/>
</dbReference>
<comment type="caution">
    <text evidence="9">The sequence shown here is derived from an EMBL/GenBank/DDBJ whole genome shotgun (WGS) entry which is preliminary data.</text>
</comment>
<dbReference type="PANTHER" id="PTHR42770">
    <property type="entry name" value="AMINO ACID TRANSPORTER-RELATED"/>
    <property type="match status" value="1"/>
</dbReference>
<dbReference type="eggNOG" id="COG0531">
    <property type="taxonomic scope" value="Bacteria"/>
</dbReference>
<evidence type="ECO:0000256" key="5">
    <source>
        <dbReference type="ARBA" id="ARBA00022989"/>
    </source>
</evidence>
<feature type="transmembrane region" description="Helical" evidence="8">
    <location>
        <begin position="438"/>
        <end position="459"/>
    </location>
</feature>
<keyword evidence="5 8" id="KW-1133">Transmembrane helix</keyword>
<feature type="region of interest" description="Disordered" evidence="7">
    <location>
        <begin position="1"/>
        <end position="37"/>
    </location>
</feature>
<feature type="transmembrane region" description="Helical" evidence="8">
    <location>
        <begin position="315"/>
        <end position="334"/>
    </location>
</feature>
<feature type="transmembrane region" description="Helical" evidence="8">
    <location>
        <begin position="192"/>
        <end position="210"/>
    </location>
</feature>
<evidence type="ECO:0000313" key="10">
    <source>
        <dbReference type="Proteomes" id="UP000005845"/>
    </source>
</evidence>
<evidence type="ECO:0000256" key="8">
    <source>
        <dbReference type="SAM" id="Phobius"/>
    </source>
</evidence>
<feature type="transmembrane region" description="Helical" evidence="8">
    <location>
        <begin position="264"/>
        <end position="285"/>
    </location>
</feature>
<accession>H5U2X4</accession>
<feature type="transmembrane region" description="Helical" evidence="8">
    <location>
        <begin position="114"/>
        <end position="142"/>
    </location>
</feature>
<name>H5U2X4_9ACTN</name>
<proteinExistence type="predicted"/>
<feature type="transmembrane region" description="Helical" evidence="8">
    <location>
        <begin position="222"/>
        <end position="243"/>
    </location>
</feature>
<sequence length="521" mass="55092">MTLSHSDPGRTPAAQAPSTPAHPTQAHPGQIHPDLGQGGPNLRHSLRRFDVPIMILSALISLDMVGEISSFGGETFTWLVVLALLWMVPYGLVTSELGSAFPDEGGLFEWVKRAFGRLPASIATVMYWSINPLWIGGSLAFISTEAWSTFIHPIGSGTAGDFLFKTLFVVAAVAVTLLSMRRARAVLQLGTYLKLILAAVFLVTTVIYGIQHGFNGIGSVTWSPTLGGFLGLVPLLLFSLVGFEVPSQAGGEMQNPQRDVPRGIAMSGCIGLMVYALPVLALLLVLPSDKITGIGGFMAALDTVFGVYGSAASILVKVAVIAFIIALGITGATWAMAANRALAVAAGDGGFFPYFAKFDAKTGSPIRVGIFTGVIALAFMIVGVVFSGGDSAATFTVVLTITISTSLIAYLFVFPAAFRLRINHPNTPRPYAVPGGTIGMGIAAGLATFWAALGVWVAVFPGTLESLFGLDYAFLDTWKVSRVRFEAFTLGTLAVLTLIATAGYLVARRSRRTNPITVEQR</sequence>
<reference evidence="9 10" key="1">
    <citation type="submission" date="2012-02" db="EMBL/GenBank/DDBJ databases">
        <title>Whole genome shotgun sequence of Gordonia sputi NBRC 100414.</title>
        <authorList>
            <person name="Yoshida I."/>
            <person name="Hosoyama A."/>
            <person name="Tsuchikane K."/>
            <person name="Katsumata H."/>
            <person name="Yamazaki S."/>
            <person name="Fujita N."/>
        </authorList>
    </citation>
    <scope>NUCLEOTIDE SEQUENCE [LARGE SCALE GENOMIC DNA]</scope>
    <source>
        <strain evidence="9 10">NBRC 100414</strain>
    </source>
</reference>
<evidence type="ECO:0000256" key="2">
    <source>
        <dbReference type="ARBA" id="ARBA00022448"/>
    </source>
</evidence>
<feature type="transmembrane region" description="Helical" evidence="8">
    <location>
        <begin position="368"/>
        <end position="386"/>
    </location>
</feature>
<dbReference type="PANTHER" id="PTHR42770:SF15">
    <property type="entry name" value="GLUTAMATE_GAMMA-AMINOBUTYRATE ANTIPORTER-RELATED"/>
    <property type="match status" value="1"/>
</dbReference>
<keyword evidence="4 8" id="KW-0812">Transmembrane</keyword>
<evidence type="ECO:0000256" key="7">
    <source>
        <dbReference type="SAM" id="MobiDB-lite"/>
    </source>
</evidence>
<protein>
    <submittedName>
        <fullName evidence="9">Putative amino acid transporter</fullName>
    </submittedName>
</protein>
<dbReference type="Pfam" id="PF13520">
    <property type="entry name" value="AA_permease_2"/>
    <property type="match status" value="1"/>
</dbReference>
<keyword evidence="10" id="KW-1185">Reference proteome</keyword>
<dbReference type="Gene3D" id="1.20.1740.10">
    <property type="entry name" value="Amino acid/polyamine transporter I"/>
    <property type="match status" value="1"/>
</dbReference>
<dbReference type="PIRSF" id="PIRSF006060">
    <property type="entry name" value="AA_transporter"/>
    <property type="match status" value="1"/>
</dbReference>
<gene>
    <name evidence="9" type="ORF">GOSPT_087_00240</name>
</gene>
<keyword evidence="3" id="KW-1003">Cell membrane</keyword>
<dbReference type="InterPro" id="IPR002293">
    <property type="entry name" value="AA/rel_permease1"/>
</dbReference>
<feature type="transmembrane region" description="Helical" evidence="8">
    <location>
        <begin position="487"/>
        <end position="507"/>
    </location>
</feature>
<feature type="transmembrane region" description="Helical" evidence="8">
    <location>
        <begin position="162"/>
        <end position="180"/>
    </location>
</feature>
<dbReference type="EMBL" id="BAFC01000085">
    <property type="protein sequence ID" value="GAB40082.1"/>
    <property type="molecule type" value="Genomic_DNA"/>
</dbReference>
<evidence type="ECO:0000313" key="9">
    <source>
        <dbReference type="EMBL" id="GAB40082.1"/>
    </source>
</evidence>
<dbReference type="GO" id="GO:0005886">
    <property type="term" value="C:plasma membrane"/>
    <property type="evidence" value="ECO:0007669"/>
    <property type="project" value="UniProtKB-SubCell"/>
</dbReference>
<dbReference type="InterPro" id="IPR050367">
    <property type="entry name" value="APC_superfamily"/>
</dbReference>
<organism evidence="9 10">
    <name type="scientific">Gordonia sputi NBRC 100414</name>
    <dbReference type="NCBI Taxonomy" id="1089453"/>
    <lineage>
        <taxon>Bacteria</taxon>
        <taxon>Bacillati</taxon>
        <taxon>Actinomycetota</taxon>
        <taxon>Actinomycetes</taxon>
        <taxon>Mycobacteriales</taxon>
        <taxon>Gordoniaceae</taxon>
        <taxon>Gordonia</taxon>
    </lineage>
</organism>
<keyword evidence="6 8" id="KW-0472">Membrane</keyword>
<evidence type="ECO:0000256" key="6">
    <source>
        <dbReference type="ARBA" id="ARBA00023136"/>
    </source>
</evidence>
<comment type="subcellular location">
    <subcellularLocation>
        <location evidence="1">Cell membrane</location>
        <topology evidence="1">Multi-pass membrane protein</topology>
    </subcellularLocation>
</comment>
<dbReference type="GO" id="GO:0022857">
    <property type="term" value="F:transmembrane transporter activity"/>
    <property type="evidence" value="ECO:0007669"/>
    <property type="project" value="InterPro"/>
</dbReference>
<evidence type="ECO:0000256" key="3">
    <source>
        <dbReference type="ARBA" id="ARBA00022475"/>
    </source>
</evidence>
<feature type="transmembrane region" description="Helical" evidence="8">
    <location>
        <begin position="392"/>
        <end position="418"/>
    </location>
</feature>